<dbReference type="STRING" id="398673.A0A2P5A320"/>
<evidence type="ECO:0000256" key="2">
    <source>
        <dbReference type="ARBA" id="ARBA00009576"/>
    </source>
</evidence>
<evidence type="ECO:0000256" key="1">
    <source>
        <dbReference type="ARBA" id="ARBA00004196"/>
    </source>
</evidence>
<dbReference type="GeneID" id="29983237"/>
<feature type="signal peptide" evidence="4">
    <location>
        <begin position="1"/>
        <end position="20"/>
    </location>
</feature>
<dbReference type="Gene3D" id="3.20.120.10">
    <property type="entry name" value="Hydrophobin"/>
    <property type="match status" value="1"/>
</dbReference>
<keyword evidence="4" id="KW-0732">Signal</keyword>
<organism evidence="5 6">
    <name type="scientific">Trichoderma gamsii</name>
    <dbReference type="NCBI Taxonomy" id="398673"/>
    <lineage>
        <taxon>Eukaryota</taxon>
        <taxon>Fungi</taxon>
        <taxon>Dikarya</taxon>
        <taxon>Ascomycota</taxon>
        <taxon>Pezizomycotina</taxon>
        <taxon>Sordariomycetes</taxon>
        <taxon>Hypocreomycetidae</taxon>
        <taxon>Hypocreales</taxon>
        <taxon>Hypocreaceae</taxon>
        <taxon>Trichoderma</taxon>
    </lineage>
</organism>
<evidence type="ECO:0000313" key="6">
    <source>
        <dbReference type="Proteomes" id="UP000054821"/>
    </source>
</evidence>
<dbReference type="SUPFAM" id="SSF101751">
    <property type="entry name" value="Hydrophobin II, HfbII"/>
    <property type="match status" value="1"/>
</dbReference>
<dbReference type="RefSeq" id="XP_024406758.1">
    <property type="nucleotide sequence ID" value="XM_024548543.1"/>
</dbReference>
<dbReference type="EMBL" id="JPDN02000001">
    <property type="protein sequence ID" value="PON30946.1"/>
    <property type="molecule type" value="Genomic_DNA"/>
</dbReference>
<feature type="chain" id="PRO_5015141530" description="Hydrophobin" evidence="4">
    <location>
        <begin position="21"/>
        <end position="83"/>
    </location>
</feature>
<dbReference type="GO" id="GO:0005576">
    <property type="term" value="C:extracellular region"/>
    <property type="evidence" value="ECO:0007669"/>
    <property type="project" value="InterPro"/>
</dbReference>
<dbReference type="AlphaFoldDB" id="A0A2P5A320"/>
<gene>
    <name evidence="5" type="ORF">TGAM01_v200366</name>
</gene>
<dbReference type="CDD" id="cd23508">
    <property type="entry name" value="hydrophobin_II"/>
    <property type="match status" value="1"/>
</dbReference>
<keyword evidence="3" id="KW-1015">Disulfide bond</keyword>
<comment type="similarity">
    <text evidence="2">Belongs to the cerato-ulmin hydrophobin family.</text>
</comment>
<reference evidence="5 6" key="1">
    <citation type="journal article" date="2016" name="Genome Announc.">
        <title>Draft Whole-Genome Sequence of Trichoderma gamsii T6085, a Promising Biocontrol Agent of Fusarium Head Blight on Wheat.</title>
        <authorList>
            <person name="Baroncelli R."/>
            <person name="Zapparata A."/>
            <person name="Piaggeschi G."/>
            <person name="Sarrocco S."/>
            <person name="Vannacci G."/>
        </authorList>
    </citation>
    <scope>NUCLEOTIDE SEQUENCE [LARGE SCALE GENOMIC DNA]</scope>
    <source>
        <strain evidence="5 6">T6085</strain>
    </source>
</reference>
<dbReference type="Pfam" id="PF06766">
    <property type="entry name" value="Hydrophobin_2"/>
    <property type="match status" value="1"/>
</dbReference>
<dbReference type="PANTHER" id="PTHR42341">
    <property type="entry name" value="HYDROPHOBIN"/>
    <property type="match status" value="1"/>
</dbReference>
<dbReference type="PANTHER" id="PTHR42341:SF1">
    <property type="entry name" value="HYDROPHOBIN"/>
    <property type="match status" value="1"/>
</dbReference>
<dbReference type="Proteomes" id="UP000054821">
    <property type="component" value="Unassembled WGS sequence"/>
</dbReference>
<evidence type="ECO:0000313" key="5">
    <source>
        <dbReference type="EMBL" id="PON30946.1"/>
    </source>
</evidence>
<comment type="caution">
    <text evidence="5">The sequence shown here is derived from an EMBL/GenBank/DDBJ whole genome shotgun (WGS) entry which is preliminary data.</text>
</comment>
<accession>A0A2P5A320</accession>
<dbReference type="InterPro" id="IPR036686">
    <property type="entry name" value="Class_II_Hydrophobin_sf"/>
</dbReference>
<proteinExistence type="inferred from homology"/>
<name>A0A2P5A320_9HYPO</name>
<dbReference type="InterPro" id="IPR010636">
    <property type="entry name" value="Class_II_hydrophobin"/>
</dbReference>
<sequence>MKVFAVVTILAVACPTGLYSNPQCCAADVLGVADLDCDVPSSTPKDGADFEAICAADGGRTPKCCVLPILGQGVLCQDAIGTD</sequence>
<evidence type="ECO:0000256" key="4">
    <source>
        <dbReference type="SAM" id="SignalP"/>
    </source>
</evidence>
<evidence type="ECO:0000256" key="3">
    <source>
        <dbReference type="ARBA" id="ARBA00023157"/>
    </source>
</evidence>
<comment type="subcellular location">
    <subcellularLocation>
        <location evidence="1">Cell envelope</location>
    </subcellularLocation>
</comment>
<keyword evidence="6" id="KW-1185">Reference proteome</keyword>
<evidence type="ECO:0008006" key="7">
    <source>
        <dbReference type="Google" id="ProtNLM"/>
    </source>
</evidence>
<protein>
    <recommendedName>
        <fullName evidence="7">Hydrophobin</fullName>
    </recommendedName>
</protein>